<dbReference type="STRING" id="231916.A0A409W7V2"/>
<dbReference type="EMBL" id="NHYE01005333">
    <property type="protein sequence ID" value="PPQ74545.1"/>
    <property type="molecule type" value="Genomic_DNA"/>
</dbReference>
<evidence type="ECO:0000313" key="1">
    <source>
        <dbReference type="EMBL" id="PPQ74545.1"/>
    </source>
</evidence>
<organism evidence="1 2">
    <name type="scientific">Gymnopilus dilepis</name>
    <dbReference type="NCBI Taxonomy" id="231916"/>
    <lineage>
        <taxon>Eukaryota</taxon>
        <taxon>Fungi</taxon>
        <taxon>Dikarya</taxon>
        <taxon>Basidiomycota</taxon>
        <taxon>Agaricomycotina</taxon>
        <taxon>Agaricomycetes</taxon>
        <taxon>Agaricomycetidae</taxon>
        <taxon>Agaricales</taxon>
        <taxon>Agaricineae</taxon>
        <taxon>Hymenogastraceae</taxon>
        <taxon>Gymnopilus</taxon>
    </lineage>
</organism>
<accession>A0A409W7V2</accession>
<comment type="caution">
    <text evidence="1">The sequence shown here is derived from an EMBL/GenBank/DDBJ whole genome shotgun (WGS) entry which is preliminary data.</text>
</comment>
<dbReference type="OrthoDB" id="3365698at2759"/>
<dbReference type="AlphaFoldDB" id="A0A409W7V2"/>
<dbReference type="Proteomes" id="UP000284706">
    <property type="component" value="Unassembled WGS sequence"/>
</dbReference>
<evidence type="ECO:0000313" key="2">
    <source>
        <dbReference type="Proteomes" id="UP000284706"/>
    </source>
</evidence>
<name>A0A409W7V2_9AGAR</name>
<protein>
    <submittedName>
        <fullName evidence="1">Uncharacterized protein</fullName>
    </submittedName>
</protein>
<gene>
    <name evidence="1" type="ORF">CVT26_007938</name>
</gene>
<dbReference type="Gene3D" id="3.80.10.10">
    <property type="entry name" value="Ribonuclease Inhibitor"/>
    <property type="match status" value="1"/>
</dbReference>
<keyword evidence="2" id="KW-1185">Reference proteome</keyword>
<reference evidence="1 2" key="1">
    <citation type="journal article" date="2018" name="Evol. Lett.">
        <title>Horizontal gene cluster transfer increased hallucinogenic mushroom diversity.</title>
        <authorList>
            <person name="Reynolds H.T."/>
            <person name="Vijayakumar V."/>
            <person name="Gluck-Thaler E."/>
            <person name="Korotkin H.B."/>
            <person name="Matheny P.B."/>
            <person name="Slot J.C."/>
        </authorList>
    </citation>
    <scope>NUCLEOTIDE SEQUENCE [LARGE SCALE GENOMIC DNA]</scope>
    <source>
        <strain evidence="1 2">SRW20</strain>
    </source>
</reference>
<sequence>MAIPPACKYWADLNEPGRYKLYRPCENTGATENCEACLELKKVEDEISKAMKVVEGLFERHREVRTRLNHAHDPVVHKVPPEITSYIFQLSLPPWPEDSNLRNMAGIDLQAPTILSAVCTAWKRVAFSTPQLWAYSRVSLTKAKKREMKELDGRCSFFHERLRRSGRVPLTICLTANWRVSDYSPATDLVRAIVQCSDRWRVLDLDCSDPLSDLLVQTSHRAPNLQVLRLRIGSIKSSTTFIASEGRPKEIYLALTKLNEIVIDWRRVTSIHLSRADPDDCTSVLQLAPLLEQCHFSDSFSRRFGDPPATNLINLSIIHNGIRKLTLQKAKGGSTDEHSFLEKLTLPALQSLTFPGFAELTPAIIGLVKRSCCTVREITFTDTDDQQVVRVLKEVPSLQRMICCTKLAAKAMDGILQFLLDSGEDSDSKPTSALEELEHIQFIVASPEITWPLLGEFIRPLSGALKRPSLVSVKIEICHGPWSRYLPEEYIDSTSLQRLQEAWKEGLNVQLLATSEEQIPVVMGYDIIQATLDPVGWRHITKEWGQGGKGPGIRPLTSDDE</sequence>
<dbReference type="SUPFAM" id="SSF52047">
    <property type="entry name" value="RNI-like"/>
    <property type="match status" value="1"/>
</dbReference>
<dbReference type="InParanoid" id="A0A409W7V2"/>
<proteinExistence type="predicted"/>
<dbReference type="InterPro" id="IPR032675">
    <property type="entry name" value="LRR_dom_sf"/>
</dbReference>